<evidence type="ECO:0000256" key="5">
    <source>
        <dbReference type="ARBA" id="ARBA00022917"/>
    </source>
</evidence>
<sequence>MTLTNINRAIEDPFNRYKMPKLVVQVIKERSSFRTILVNLSDIGKALRRSPQYIIKYLALELNSSMKVNNHSNQYIILGNYNPETLQNVLDGFIKLFVLCKTCENPETDLDCDEKGLCQRCCACGSTREITIECHELVKFIRQNWSEDEKKKNQYYWNQIISFPEEIDEISSQSISSDEDWDDDDDEQFVALFQRKKLSDQLNDLVSIEELINEAKRLNMTTKAPCLIARNLFTKEILKEIDVYEVLLSHFCQNHEQQYSLLDGIAMFICSNEEIHEIFSNEKQISTIFYKLYEKDLIDEDVFYDWSPIEQFRRP</sequence>
<keyword evidence="5" id="KW-0648">Protein biosynthesis</keyword>
<dbReference type="GO" id="GO:0003743">
    <property type="term" value="F:translation initiation factor activity"/>
    <property type="evidence" value="ECO:0007669"/>
    <property type="project" value="UniProtKB-KW"/>
</dbReference>
<dbReference type="InterPro" id="IPR016024">
    <property type="entry name" value="ARM-type_fold"/>
</dbReference>
<dbReference type="GO" id="GO:0005525">
    <property type="term" value="F:GTP binding"/>
    <property type="evidence" value="ECO:0007669"/>
    <property type="project" value="UniProtKB-KW"/>
</dbReference>
<dbReference type="InterPro" id="IPR016190">
    <property type="entry name" value="Transl_init_fac_IF2/IF5_Zn-bd"/>
</dbReference>
<dbReference type="Gene3D" id="2.20.25.350">
    <property type="match status" value="1"/>
</dbReference>
<organism evidence="8 11">
    <name type="scientific">Adineta ricciae</name>
    <name type="common">Rotifer</name>
    <dbReference type="NCBI Taxonomy" id="249248"/>
    <lineage>
        <taxon>Eukaryota</taxon>
        <taxon>Metazoa</taxon>
        <taxon>Spiralia</taxon>
        <taxon>Gnathifera</taxon>
        <taxon>Rotifera</taxon>
        <taxon>Eurotatoria</taxon>
        <taxon>Bdelloidea</taxon>
        <taxon>Adinetida</taxon>
        <taxon>Adinetidae</taxon>
        <taxon>Adineta</taxon>
    </lineage>
</organism>
<evidence type="ECO:0000256" key="2">
    <source>
        <dbReference type="ARBA" id="ARBA00018059"/>
    </source>
</evidence>
<dbReference type="PANTHER" id="PTHR23001">
    <property type="entry name" value="EUKARYOTIC TRANSLATION INITIATION FACTOR"/>
    <property type="match status" value="1"/>
</dbReference>
<dbReference type="OrthoDB" id="10057212at2759"/>
<dbReference type="Pfam" id="PF01873">
    <property type="entry name" value="eIF-5_eIF-2B"/>
    <property type="match status" value="1"/>
</dbReference>
<dbReference type="EMBL" id="CAJNOR010003989">
    <property type="protein sequence ID" value="CAF1465687.1"/>
    <property type="molecule type" value="Genomic_DNA"/>
</dbReference>
<evidence type="ECO:0000259" key="7">
    <source>
        <dbReference type="PROSITE" id="PS51363"/>
    </source>
</evidence>
<evidence type="ECO:0000256" key="1">
    <source>
        <dbReference type="ARBA" id="ARBA00010397"/>
    </source>
</evidence>
<dbReference type="PROSITE" id="PS51363">
    <property type="entry name" value="W2"/>
    <property type="match status" value="1"/>
</dbReference>
<accession>A0A815NV80</accession>
<dbReference type="GO" id="GO:0071074">
    <property type="term" value="F:eukaryotic initiation factor eIF2 binding"/>
    <property type="evidence" value="ECO:0007669"/>
    <property type="project" value="TreeGrafter"/>
</dbReference>
<evidence type="ECO:0000313" key="8">
    <source>
        <dbReference type="EMBL" id="CAF1439783.1"/>
    </source>
</evidence>
<dbReference type="Gene3D" id="1.25.40.180">
    <property type="match status" value="1"/>
</dbReference>
<proteinExistence type="inferred from homology"/>
<comment type="caution">
    <text evidence="8">The sequence shown here is derived from an EMBL/GenBank/DDBJ whole genome shotgun (WGS) entry which is preliminary data.</text>
</comment>
<dbReference type="SUPFAM" id="SSF75689">
    <property type="entry name" value="Zinc-binding domain of translation initiation factor 2 beta"/>
    <property type="match status" value="1"/>
</dbReference>
<dbReference type="InterPro" id="IPR016189">
    <property type="entry name" value="Transl_init_fac_IF2/IF5_N"/>
</dbReference>
<evidence type="ECO:0000313" key="9">
    <source>
        <dbReference type="EMBL" id="CAF1465687.1"/>
    </source>
</evidence>
<keyword evidence="6" id="KW-0342">GTP-binding</keyword>
<dbReference type="AlphaFoldDB" id="A0A815NV80"/>
<evidence type="ECO:0000256" key="4">
    <source>
        <dbReference type="ARBA" id="ARBA00022741"/>
    </source>
</evidence>
<dbReference type="InterPro" id="IPR002735">
    <property type="entry name" value="Transl_init_fac_IF2/IF5_dom"/>
</dbReference>
<evidence type="ECO:0000313" key="11">
    <source>
        <dbReference type="Proteomes" id="UP000663852"/>
    </source>
</evidence>
<evidence type="ECO:0000256" key="6">
    <source>
        <dbReference type="ARBA" id="ARBA00023134"/>
    </source>
</evidence>
<keyword evidence="3" id="KW-0396">Initiation factor</keyword>
<keyword evidence="4" id="KW-0547">Nucleotide-binding</keyword>
<evidence type="ECO:0000313" key="10">
    <source>
        <dbReference type="Proteomes" id="UP000663828"/>
    </source>
</evidence>
<protein>
    <recommendedName>
        <fullName evidence="2">Eukaryotic translation initiation factor 5</fullName>
    </recommendedName>
</protein>
<reference evidence="8" key="1">
    <citation type="submission" date="2021-02" db="EMBL/GenBank/DDBJ databases">
        <authorList>
            <person name="Nowell W R."/>
        </authorList>
    </citation>
    <scope>NUCLEOTIDE SEQUENCE</scope>
</reference>
<dbReference type="SUPFAM" id="SSF48371">
    <property type="entry name" value="ARM repeat"/>
    <property type="match status" value="1"/>
</dbReference>
<dbReference type="SMART" id="SM00653">
    <property type="entry name" value="eIF2B_5"/>
    <property type="match status" value="1"/>
</dbReference>
<name>A0A815NV80_ADIRI</name>
<dbReference type="SUPFAM" id="SSF100966">
    <property type="entry name" value="Translation initiation factor 2 beta, aIF2beta, N-terminal domain"/>
    <property type="match status" value="1"/>
</dbReference>
<dbReference type="GO" id="GO:0001732">
    <property type="term" value="P:formation of cytoplasmic translation initiation complex"/>
    <property type="evidence" value="ECO:0007669"/>
    <property type="project" value="TreeGrafter"/>
</dbReference>
<keyword evidence="10" id="KW-1185">Reference proteome</keyword>
<dbReference type="EMBL" id="CAJNOJ010000415">
    <property type="protein sequence ID" value="CAF1439783.1"/>
    <property type="molecule type" value="Genomic_DNA"/>
</dbReference>
<comment type="similarity">
    <text evidence="1">Belongs to the eIF-2-beta/eIF-5 family.</text>
</comment>
<dbReference type="InterPro" id="IPR003307">
    <property type="entry name" value="W2_domain"/>
</dbReference>
<dbReference type="InterPro" id="IPR045196">
    <property type="entry name" value="IF2/IF5"/>
</dbReference>
<evidence type="ECO:0000256" key="3">
    <source>
        <dbReference type="ARBA" id="ARBA00022540"/>
    </source>
</evidence>
<dbReference type="GO" id="GO:0005092">
    <property type="term" value="F:GDP-dissociation inhibitor activity"/>
    <property type="evidence" value="ECO:0007669"/>
    <property type="project" value="TreeGrafter"/>
</dbReference>
<dbReference type="Gene3D" id="3.30.30.170">
    <property type="match status" value="1"/>
</dbReference>
<dbReference type="GO" id="GO:0005829">
    <property type="term" value="C:cytosol"/>
    <property type="evidence" value="ECO:0007669"/>
    <property type="project" value="TreeGrafter"/>
</dbReference>
<gene>
    <name evidence="8" type="ORF">EDS130_LOCUS38788</name>
    <name evidence="9" type="ORF">XAT740_LOCUS37688</name>
</gene>
<dbReference type="Proteomes" id="UP000663828">
    <property type="component" value="Unassembled WGS sequence"/>
</dbReference>
<dbReference type="PANTHER" id="PTHR23001:SF7">
    <property type="entry name" value="EUKARYOTIC TRANSLATION INITIATION FACTOR 5"/>
    <property type="match status" value="1"/>
</dbReference>
<feature type="domain" description="W2" evidence="7">
    <location>
        <begin position="183"/>
        <end position="315"/>
    </location>
</feature>
<dbReference type="Proteomes" id="UP000663852">
    <property type="component" value="Unassembled WGS sequence"/>
</dbReference>